<dbReference type="AGR" id="WB:WBGene00306121"/>
<dbReference type="AlphaFoldDB" id="A0A7R9SUJ1"/>
<gene>
    <name evidence="2" type="ORF">CELE_Y48G1BM.10</name>
    <name evidence="2 4" type="ORF">Y48G1BM.10</name>
</gene>
<evidence type="ECO:0000313" key="4">
    <source>
        <dbReference type="WormBase" id="Y48G1BM.10"/>
    </source>
</evidence>
<dbReference type="WormBase" id="Y48G1BM.10">
    <property type="protein sequence ID" value="CE54312"/>
    <property type="gene ID" value="WBGene00306121"/>
</dbReference>
<feature type="region of interest" description="Disordered" evidence="1">
    <location>
        <begin position="107"/>
        <end position="184"/>
    </location>
</feature>
<feature type="compositionally biased region" description="Polar residues" evidence="1">
    <location>
        <begin position="174"/>
        <end position="184"/>
    </location>
</feature>
<name>A0A7R9SUJ1_CAEEL</name>
<protein>
    <submittedName>
        <fullName evidence="2">Extensin-like</fullName>
    </submittedName>
</protein>
<feature type="compositionally biased region" description="Pro residues" evidence="1">
    <location>
        <begin position="110"/>
        <end position="122"/>
    </location>
</feature>
<sequence length="184" mass="20294">MNFDDSTFSIVEDLIDDRPFDPTLTDDTSPSEFFEDWFLNFPGSTGPAPQTGRDPNGPTTATAPQGSGSQEVWIQSADHVVLYDKIDVVHAAINRISLAMEVSGGFNAHTPPPSEEQPPPQLVPAAQEFPPPLRVPAPQLFGPPPPQLQQQQQQHQPVRRRYQPRIAKKLARGQSPSNISIFDH</sequence>
<dbReference type="Proteomes" id="UP000001940">
    <property type="component" value="Chromosome I"/>
</dbReference>
<reference evidence="2 3" key="1">
    <citation type="journal article" date="1998" name="Science">
        <title>Genome sequence of the nematode C. elegans: a platform for investigating biology.</title>
        <authorList>
            <consortium name="The C. elegans sequencing consortium"/>
            <person name="Sulson J.E."/>
            <person name="Waterston R."/>
        </authorList>
    </citation>
    <scope>NUCLEOTIDE SEQUENCE [LARGE SCALE GENOMIC DNA]</scope>
    <source>
        <strain evidence="2 3">Bristol N2</strain>
    </source>
</reference>
<feature type="compositionally biased region" description="Polar residues" evidence="1">
    <location>
        <begin position="57"/>
        <end position="69"/>
    </location>
</feature>
<evidence type="ECO:0000256" key="1">
    <source>
        <dbReference type="SAM" id="MobiDB-lite"/>
    </source>
</evidence>
<evidence type="ECO:0000313" key="2">
    <source>
        <dbReference type="EMBL" id="CAD8108772.1"/>
    </source>
</evidence>
<evidence type="ECO:0000313" key="3">
    <source>
        <dbReference type="Proteomes" id="UP000001940"/>
    </source>
</evidence>
<feature type="compositionally biased region" description="Pro residues" evidence="1">
    <location>
        <begin position="129"/>
        <end position="147"/>
    </location>
</feature>
<proteinExistence type="predicted"/>
<organism evidence="2 3">
    <name type="scientific">Caenorhabditis elegans</name>
    <dbReference type="NCBI Taxonomy" id="6239"/>
    <lineage>
        <taxon>Eukaryota</taxon>
        <taxon>Metazoa</taxon>
        <taxon>Ecdysozoa</taxon>
        <taxon>Nematoda</taxon>
        <taxon>Chromadorea</taxon>
        <taxon>Rhabditida</taxon>
        <taxon>Rhabditina</taxon>
        <taxon>Rhabditomorpha</taxon>
        <taxon>Rhabditoidea</taxon>
        <taxon>Rhabditidae</taxon>
        <taxon>Peloderinae</taxon>
        <taxon>Caenorhabditis</taxon>
    </lineage>
</organism>
<feature type="compositionally biased region" description="Basic residues" evidence="1">
    <location>
        <begin position="157"/>
        <end position="171"/>
    </location>
</feature>
<feature type="region of interest" description="Disordered" evidence="1">
    <location>
        <begin position="39"/>
        <end position="69"/>
    </location>
</feature>
<accession>A0A7R9SUJ1</accession>
<dbReference type="InParanoid" id="A0A7R9SUJ1"/>
<dbReference type="EMBL" id="BX284601">
    <property type="protein sequence ID" value="CAD8108772.1"/>
    <property type="molecule type" value="Genomic_DNA"/>
</dbReference>
<keyword evidence="3" id="KW-1185">Reference proteome</keyword>